<dbReference type="RefSeq" id="WP_081198157.1">
    <property type="nucleotide sequence ID" value="NZ_FOCZ01000013.1"/>
</dbReference>
<dbReference type="InterPro" id="IPR001789">
    <property type="entry name" value="Sig_transdc_resp-reg_receiver"/>
</dbReference>
<protein>
    <recommendedName>
        <fullName evidence="2">Response regulatory domain-containing protein</fullName>
    </recommendedName>
</protein>
<keyword evidence="1" id="KW-0597">Phosphoprotein</keyword>
<dbReference type="InterPro" id="IPR052893">
    <property type="entry name" value="TCS_response_regulator"/>
</dbReference>
<dbReference type="Pfam" id="PF00072">
    <property type="entry name" value="Response_reg"/>
    <property type="match status" value="1"/>
</dbReference>
<reference evidence="4" key="1">
    <citation type="submission" date="2016-04" db="EMBL/GenBank/DDBJ databases">
        <authorList>
            <person name="Chen L."/>
            <person name="Zhuang W."/>
            <person name="Wang G."/>
        </authorList>
    </citation>
    <scope>NUCLEOTIDE SEQUENCE [LARGE SCALE GENOMIC DNA]</scope>
    <source>
        <strain evidence="4">17621</strain>
    </source>
</reference>
<proteinExistence type="predicted"/>
<evidence type="ECO:0000256" key="1">
    <source>
        <dbReference type="PROSITE-ProRule" id="PRU00169"/>
    </source>
</evidence>
<dbReference type="InterPro" id="IPR011006">
    <property type="entry name" value="CheY-like_superfamily"/>
</dbReference>
<dbReference type="PROSITE" id="PS50110">
    <property type="entry name" value="RESPONSE_REGULATORY"/>
    <property type="match status" value="1"/>
</dbReference>
<dbReference type="EMBL" id="LVXG01000009">
    <property type="protein sequence ID" value="OQP51975.1"/>
    <property type="molecule type" value="Genomic_DNA"/>
</dbReference>
<dbReference type="SMART" id="SM00448">
    <property type="entry name" value="REC"/>
    <property type="match status" value="1"/>
</dbReference>
<organism evidence="3 4">
    <name type="scientific">Niastella yeongjuensis</name>
    <dbReference type="NCBI Taxonomy" id="354355"/>
    <lineage>
        <taxon>Bacteria</taxon>
        <taxon>Pseudomonadati</taxon>
        <taxon>Bacteroidota</taxon>
        <taxon>Chitinophagia</taxon>
        <taxon>Chitinophagales</taxon>
        <taxon>Chitinophagaceae</taxon>
        <taxon>Niastella</taxon>
    </lineage>
</organism>
<dbReference type="PANTHER" id="PTHR44520:SF2">
    <property type="entry name" value="RESPONSE REGULATOR RCP1"/>
    <property type="match status" value="1"/>
</dbReference>
<evidence type="ECO:0000313" key="3">
    <source>
        <dbReference type="EMBL" id="OQP51975.1"/>
    </source>
</evidence>
<keyword evidence="4" id="KW-1185">Reference proteome</keyword>
<dbReference type="Proteomes" id="UP000192610">
    <property type="component" value="Unassembled WGS sequence"/>
</dbReference>
<dbReference type="Gene3D" id="3.40.50.2300">
    <property type="match status" value="1"/>
</dbReference>
<dbReference type="GO" id="GO:0000160">
    <property type="term" value="P:phosphorelay signal transduction system"/>
    <property type="evidence" value="ECO:0007669"/>
    <property type="project" value="InterPro"/>
</dbReference>
<comment type="caution">
    <text evidence="3">The sequence shown here is derived from an EMBL/GenBank/DDBJ whole genome shotgun (WGS) entry which is preliminary data.</text>
</comment>
<feature type="domain" description="Response regulatory" evidence="2">
    <location>
        <begin position="4"/>
        <end position="124"/>
    </location>
</feature>
<dbReference type="STRING" id="354355.SAMN05660816_05440"/>
<name>A0A1V9F0Z8_9BACT</name>
<evidence type="ECO:0000313" key="4">
    <source>
        <dbReference type="Proteomes" id="UP000192610"/>
    </source>
</evidence>
<dbReference type="PANTHER" id="PTHR44520">
    <property type="entry name" value="RESPONSE REGULATOR RCP1-RELATED"/>
    <property type="match status" value="1"/>
</dbReference>
<accession>A0A1V9F0Z8</accession>
<feature type="modified residue" description="4-aspartylphosphate" evidence="1">
    <location>
        <position position="57"/>
    </location>
</feature>
<dbReference type="SUPFAM" id="SSF52172">
    <property type="entry name" value="CheY-like"/>
    <property type="match status" value="1"/>
</dbReference>
<dbReference type="OrthoDB" id="7631574at2"/>
<sequence>MTRKFLLVDDDIDDANIFCEAINQIRCIECITTENGMELFDLLSKHNFVNSDVIFLDINMPKIDGWECLKQLKNNPDYNSIPVIIYSTSSAKKDIETAYNLGAQLFLSKPEDFRELTKILEVVATSSQDSLLRNLKGYKCVKII</sequence>
<dbReference type="AlphaFoldDB" id="A0A1V9F0Z8"/>
<gene>
    <name evidence="3" type="ORF">A4H97_25485</name>
</gene>
<evidence type="ECO:0000259" key="2">
    <source>
        <dbReference type="PROSITE" id="PS50110"/>
    </source>
</evidence>